<proteinExistence type="predicted"/>
<name>A0A6G1SP28_9ACAR</name>
<dbReference type="PIRSF" id="PIRSF027833">
    <property type="entry name" value="MtTFB2"/>
    <property type="match status" value="1"/>
</dbReference>
<gene>
    <name evidence="1" type="ORF">g.20765</name>
</gene>
<accession>A0A6G1SP28</accession>
<protein>
    <submittedName>
        <fullName evidence="1">Uncharacterized protein</fullName>
    </submittedName>
</protein>
<dbReference type="EMBL" id="GGYP01006879">
    <property type="protein sequence ID" value="MDE51650.1"/>
    <property type="molecule type" value="Transcribed_RNA"/>
</dbReference>
<evidence type="ECO:0000313" key="1">
    <source>
        <dbReference type="EMBL" id="MDE51650.1"/>
    </source>
</evidence>
<dbReference type="SUPFAM" id="SSF53335">
    <property type="entry name" value="S-adenosyl-L-methionine-dependent methyltransferases"/>
    <property type="match status" value="1"/>
</dbReference>
<dbReference type="InterPro" id="IPR029063">
    <property type="entry name" value="SAM-dependent_MTases_sf"/>
</dbReference>
<organism evidence="1">
    <name type="scientific">Aceria tosichella</name>
    <name type="common">wheat curl mite</name>
    <dbReference type="NCBI Taxonomy" id="561515"/>
    <lineage>
        <taxon>Eukaryota</taxon>
        <taxon>Metazoa</taxon>
        <taxon>Ecdysozoa</taxon>
        <taxon>Arthropoda</taxon>
        <taxon>Chelicerata</taxon>
        <taxon>Arachnida</taxon>
        <taxon>Acari</taxon>
        <taxon>Acariformes</taxon>
        <taxon>Trombidiformes</taxon>
        <taxon>Prostigmata</taxon>
        <taxon>Eupodina</taxon>
        <taxon>Eriophyoidea</taxon>
        <taxon>Eriophyidae</taxon>
        <taxon>Eriophyinae</taxon>
        <taxon>Aceriini</taxon>
        <taxon>Aceria</taxon>
    </lineage>
</organism>
<sequence length="349" mass="40826">MSKNASWFVNRVIYFLIKDPRAANSVVNHLITTPKDVVILPFIDHPGPIARELLSKNFRSLTVCERDPELNQQFNAYVKKEFPDKKVQVYTDDLFDLSYKTWNDGAQERCASIVRESLDKLDDETRNPDGKVDNCDGRIKLLVPLLKSRYESGFLRALYYQMCLRLGLCSNAWIHYYILMSDRQHAYLEAKPCVNMRLYRSSSVLYNTIFNTKTLESYDLQKCFGIPIRKIQKTSATNNASYRSVHLVCLEPRQDVLKQLDPRAFIEFRFLVTQMMHRRTGLVVAFLDRFFDDYKGDIRHLGIEDSTRSGDMSKEQYFRLFLYLKNRADYKNSTFLQAAARSEENVFSL</sequence>
<reference evidence="1" key="1">
    <citation type="submission" date="2018-10" db="EMBL/GenBank/DDBJ databases">
        <title>Transcriptome assembly of Aceria tosichella (Wheat curl mite) Type 2.</title>
        <authorList>
            <person name="Scully E.D."/>
            <person name="Geib S.M."/>
            <person name="Palmer N.A."/>
            <person name="Gupta A.K."/>
            <person name="Sarath G."/>
            <person name="Tatineni S."/>
        </authorList>
    </citation>
    <scope>NUCLEOTIDE SEQUENCE</scope>
    <source>
        <strain evidence="1">LincolnNE</strain>
    </source>
</reference>
<dbReference type="AlphaFoldDB" id="A0A6G1SP28"/>